<keyword evidence="4" id="KW-1185">Reference proteome</keyword>
<gene>
    <name evidence="3" type="ORF">MCOS_LOCUS9963</name>
</gene>
<feature type="region of interest" description="Disordered" evidence="1">
    <location>
        <begin position="233"/>
        <end position="284"/>
    </location>
</feature>
<organism evidence="5">
    <name type="scientific">Mesocestoides corti</name>
    <name type="common">Flatworm</name>
    <dbReference type="NCBI Taxonomy" id="53468"/>
    <lineage>
        <taxon>Eukaryota</taxon>
        <taxon>Metazoa</taxon>
        <taxon>Spiralia</taxon>
        <taxon>Lophotrochozoa</taxon>
        <taxon>Platyhelminthes</taxon>
        <taxon>Cestoda</taxon>
        <taxon>Eucestoda</taxon>
        <taxon>Cyclophyllidea</taxon>
        <taxon>Mesocestoididae</taxon>
        <taxon>Mesocestoides</taxon>
    </lineage>
</organism>
<dbReference type="PANTHER" id="PTHR37984:SF5">
    <property type="entry name" value="PROTEIN NYNRIN-LIKE"/>
    <property type="match status" value="1"/>
</dbReference>
<dbReference type="PANTHER" id="PTHR37984">
    <property type="entry name" value="PROTEIN CBG26694"/>
    <property type="match status" value="1"/>
</dbReference>
<name>A0A0R3UQ18_MESCO</name>
<accession>A0A0R3UQ18</accession>
<dbReference type="Gene3D" id="1.10.340.70">
    <property type="match status" value="1"/>
</dbReference>
<feature type="region of interest" description="Disordered" evidence="1">
    <location>
        <begin position="22"/>
        <end position="41"/>
    </location>
</feature>
<dbReference type="Pfam" id="PF17921">
    <property type="entry name" value="Integrase_H2C2"/>
    <property type="match status" value="1"/>
</dbReference>
<evidence type="ECO:0000313" key="3">
    <source>
        <dbReference type="EMBL" id="VDD83960.1"/>
    </source>
</evidence>
<dbReference type="InterPro" id="IPR041588">
    <property type="entry name" value="Integrase_H2C2"/>
</dbReference>
<feature type="compositionally biased region" description="Polar residues" evidence="1">
    <location>
        <begin position="343"/>
        <end position="378"/>
    </location>
</feature>
<dbReference type="WBParaSite" id="MCOS_0000996201-mRNA-1">
    <property type="protein sequence ID" value="MCOS_0000996201-mRNA-1"/>
    <property type="gene ID" value="MCOS_0000996201"/>
</dbReference>
<evidence type="ECO:0000256" key="1">
    <source>
        <dbReference type="SAM" id="MobiDB-lite"/>
    </source>
</evidence>
<dbReference type="OrthoDB" id="8035539at2759"/>
<proteinExistence type="predicted"/>
<feature type="domain" description="Integrase zinc-binding" evidence="2">
    <location>
        <begin position="70"/>
        <end position="124"/>
    </location>
</feature>
<dbReference type="STRING" id="53468.A0A0R3UQ18"/>
<feature type="region of interest" description="Disordered" evidence="1">
    <location>
        <begin position="341"/>
        <end position="388"/>
    </location>
</feature>
<evidence type="ECO:0000259" key="2">
    <source>
        <dbReference type="Pfam" id="PF17921"/>
    </source>
</evidence>
<protein>
    <submittedName>
        <fullName evidence="5">Integrase_H2C2 domain-containing protein</fullName>
    </submittedName>
</protein>
<evidence type="ECO:0000313" key="4">
    <source>
        <dbReference type="Proteomes" id="UP000267029"/>
    </source>
</evidence>
<reference evidence="3 4" key="2">
    <citation type="submission" date="2018-10" db="EMBL/GenBank/DDBJ databases">
        <authorList>
            <consortium name="Pathogen Informatics"/>
        </authorList>
    </citation>
    <scope>NUCLEOTIDE SEQUENCE [LARGE SCALE GENOMIC DNA]</scope>
</reference>
<dbReference type="EMBL" id="UXSR01005905">
    <property type="protein sequence ID" value="VDD83960.1"/>
    <property type="molecule type" value="Genomic_DNA"/>
</dbReference>
<dbReference type="AlphaFoldDB" id="A0A0R3UQ18"/>
<evidence type="ECO:0000313" key="5">
    <source>
        <dbReference type="WBParaSite" id="MCOS_0000996201-mRNA-1"/>
    </source>
</evidence>
<dbReference type="Proteomes" id="UP000267029">
    <property type="component" value="Unassembled WGS sequence"/>
</dbReference>
<dbReference type="InterPro" id="IPR050951">
    <property type="entry name" value="Retrovirus_Pol_polyprotein"/>
</dbReference>
<reference evidence="5" key="1">
    <citation type="submission" date="2017-02" db="UniProtKB">
        <authorList>
            <consortium name="WormBaseParasite"/>
        </authorList>
    </citation>
    <scope>IDENTIFICATION</scope>
</reference>
<sequence length="388" mass="43160">MSQTVRALPVSILDIKQKAASDNTQRQAMRNVQSKWSNRSPTGDLQQLFRRRDSLCVIDGCLMFGERVAVPKSLRLRVLCQFLTGHPGIGRMKSIARSYAYLPNMDQQIADLIKSCRQCQQAAKNPPKVPSVPWPQPQKTLVTDPYQLCGTDQRSLLPCATAMGFRKLQPPTMVHSSHRINSANSADNMLLPHAFPTLSSTVKLRGRKVCRPIEVSSVKIPWRRNYIRQQPSAFPALPNRQSTSEALMGRESRTTNSAMIPVQGNHLEPPSTKSTTPFEIGTAVDRGDDCTRARKSHVRRGRGQQYVVKASQPAPVEKMIYDIESPNQRPTGCAVRHFPAANTKRNASESGQRSVSSRPIITPKTEQSETTASNTAPSQPKVKGKRCW</sequence>